<accession>A0A7J6AMN9</accession>
<reference evidence="1 2" key="1">
    <citation type="submission" date="2020-02" db="EMBL/GenBank/DDBJ databases">
        <title>A chromosome-scale genome assembly of the black bullhead catfish (Ameiurus melas).</title>
        <authorList>
            <person name="Wen M."/>
            <person name="Zham M."/>
            <person name="Cabau C."/>
            <person name="Klopp C."/>
            <person name="Donnadieu C."/>
            <person name="Roques C."/>
            <person name="Bouchez O."/>
            <person name="Lampietro C."/>
            <person name="Jouanno E."/>
            <person name="Herpin A."/>
            <person name="Louis A."/>
            <person name="Berthelot C."/>
            <person name="Parey E."/>
            <person name="Roest-Crollius H."/>
            <person name="Braasch I."/>
            <person name="Postlethwait J."/>
            <person name="Robinson-Rechavi M."/>
            <person name="Echchiki A."/>
            <person name="Begum T."/>
            <person name="Montfort J."/>
            <person name="Schartl M."/>
            <person name="Bobe J."/>
            <person name="Guiguen Y."/>
        </authorList>
    </citation>
    <scope>NUCLEOTIDE SEQUENCE [LARGE SCALE GENOMIC DNA]</scope>
    <source>
        <strain evidence="1">M_S1</strain>
        <tissue evidence="1">Blood</tissue>
    </source>
</reference>
<keyword evidence="2" id="KW-1185">Reference proteome</keyword>
<feature type="non-terminal residue" evidence="1">
    <location>
        <position position="1"/>
    </location>
</feature>
<dbReference type="AlphaFoldDB" id="A0A7J6AMN9"/>
<name>A0A7J6AMN9_AMEME</name>
<comment type="caution">
    <text evidence="1">The sequence shown here is derived from an EMBL/GenBank/DDBJ whole genome shotgun (WGS) entry which is preliminary data.</text>
</comment>
<protein>
    <submittedName>
        <fullName evidence="1">Uncharacterized protein</fullName>
    </submittedName>
</protein>
<evidence type="ECO:0000313" key="2">
    <source>
        <dbReference type="Proteomes" id="UP000593565"/>
    </source>
</evidence>
<proteinExistence type="predicted"/>
<evidence type="ECO:0000313" key="1">
    <source>
        <dbReference type="EMBL" id="KAF4084114.1"/>
    </source>
</evidence>
<gene>
    <name evidence="1" type="ORF">AMELA_G00125010</name>
</gene>
<organism evidence="1 2">
    <name type="scientific">Ameiurus melas</name>
    <name type="common">Black bullhead</name>
    <name type="synonym">Silurus melas</name>
    <dbReference type="NCBI Taxonomy" id="219545"/>
    <lineage>
        <taxon>Eukaryota</taxon>
        <taxon>Metazoa</taxon>
        <taxon>Chordata</taxon>
        <taxon>Craniata</taxon>
        <taxon>Vertebrata</taxon>
        <taxon>Euteleostomi</taxon>
        <taxon>Actinopterygii</taxon>
        <taxon>Neopterygii</taxon>
        <taxon>Teleostei</taxon>
        <taxon>Ostariophysi</taxon>
        <taxon>Siluriformes</taxon>
        <taxon>Ictaluridae</taxon>
        <taxon>Ameiurus</taxon>
    </lineage>
</organism>
<sequence>ARLPASCRGGSRGRSEPPSLRVGCWFAATSAIKTICLILCSSTLCHQNSSEPSRRGPHKTSKGVLWYLAPKY</sequence>
<dbReference type="EMBL" id="JAAGNN010000010">
    <property type="protein sequence ID" value="KAF4084114.1"/>
    <property type="molecule type" value="Genomic_DNA"/>
</dbReference>
<dbReference type="Proteomes" id="UP000593565">
    <property type="component" value="Unassembled WGS sequence"/>
</dbReference>